<proteinExistence type="inferred from homology"/>
<evidence type="ECO:0000313" key="3">
    <source>
        <dbReference type="EMBL" id="RKP46888.1"/>
    </source>
</evidence>
<keyword evidence="2" id="KW-0812">Transmembrane</keyword>
<evidence type="ECO:0000256" key="1">
    <source>
        <dbReference type="ARBA" id="ARBA00010690"/>
    </source>
</evidence>
<name>A0A494X8L0_9BURK</name>
<dbReference type="OrthoDB" id="9807950at2"/>
<dbReference type="EMBL" id="RBZV01000006">
    <property type="protein sequence ID" value="RKP46888.1"/>
    <property type="molecule type" value="Genomic_DNA"/>
</dbReference>
<dbReference type="Gene3D" id="3.40.1690.10">
    <property type="entry name" value="secretion proteins EscU"/>
    <property type="match status" value="1"/>
</dbReference>
<dbReference type="Proteomes" id="UP000280434">
    <property type="component" value="Unassembled WGS sequence"/>
</dbReference>
<comment type="caution">
    <text evidence="3">The sequence shown here is derived from an EMBL/GenBank/DDBJ whole genome shotgun (WGS) entry which is preliminary data.</text>
</comment>
<keyword evidence="4" id="KW-1185">Reference proteome</keyword>
<reference evidence="3 4" key="1">
    <citation type="submission" date="2018-10" db="EMBL/GenBank/DDBJ databases">
        <title>Paraburkholderia sp. 7MK8-2, isolated from soil.</title>
        <authorList>
            <person name="Gao Z.-H."/>
            <person name="Qiu L.-H."/>
        </authorList>
    </citation>
    <scope>NUCLEOTIDE SEQUENCE [LARGE SCALE GENOMIC DNA]</scope>
    <source>
        <strain evidence="3 4">7MK8-2</strain>
    </source>
</reference>
<dbReference type="AlphaFoldDB" id="A0A494X8L0"/>
<evidence type="ECO:0000313" key="4">
    <source>
        <dbReference type="Proteomes" id="UP000280434"/>
    </source>
</evidence>
<keyword evidence="2" id="KW-0472">Membrane</keyword>
<dbReference type="InterPro" id="IPR006135">
    <property type="entry name" value="T3SS_substrate_exporter"/>
</dbReference>
<dbReference type="PANTHER" id="PTHR30531">
    <property type="entry name" value="FLAGELLAR BIOSYNTHETIC PROTEIN FLHB"/>
    <property type="match status" value="1"/>
</dbReference>
<sequence>MGDKNLPPTQHRLQKARRDGKVTISQDVTRLVLFGALFEVTCASSTYWYDKFSAFLTQAIAAATRPRGVSMQAAWSIIGDAASLAAALAGLAALLAIVATWPQSRFLVSTKALTHGFEKLNPASGFKQLFGTEKLLMVTIGPAKIVILAAVLYPKVREYLPPILQLFRVPLNMSALGAGLLLRSTEHLALSLFFVFAALDYYLQRLMFRRQLKMDHQDMKDEYKETEGDPHAKGYMRSMRKQFANEAPSNAPRKPNVVAVNPRRIAVGLCYEEGRDSLPLVVVRGAGARADEIRKWARENRVPMIRYVKLARILYAVGREGQYIPAVTVKAVAVLYKAVNELRASGDPAVDDRVYLPEVDPHVGEQMLPGPTLD</sequence>
<feature type="transmembrane region" description="Helical" evidence="2">
    <location>
        <begin position="74"/>
        <end position="101"/>
    </location>
</feature>
<dbReference type="RefSeq" id="WP_121278741.1">
    <property type="nucleotide sequence ID" value="NZ_RBZV01000006.1"/>
</dbReference>
<dbReference type="PRINTS" id="PR00950">
    <property type="entry name" value="TYPE3IMSPROT"/>
</dbReference>
<accession>A0A494X8L0</accession>
<gene>
    <name evidence="3" type="ORF">D7S89_16175</name>
</gene>
<dbReference type="PANTHER" id="PTHR30531:SF14">
    <property type="entry name" value="SURFACE PRESENTATION OF ANTIGENS PROTEIN SPAS"/>
    <property type="match status" value="1"/>
</dbReference>
<keyword evidence="2" id="KW-1133">Transmembrane helix</keyword>
<evidence type="ECO:0000256" key="2">
    <source>
        <dbReference type="SAM" id="Phobius"/>
    </source>
</evidence>
<protein>
    <submittedName>
        <fullName evidence="3">EscU/YscU/HrcU family type III secretion system export apparatus switch protein</fullName>
    </submittedName>
</protein>
<dbReference type="Pfam" id="PF01312">
    <property type="entry name" value="Bac_export_2"/>
    <property type="match status" value="1"/>
</dbReference>
<comment type="similarity">
    <text evidence="1">Belongs to the type III secretion exporter family.</text>
</comment>
<dbReference type="GO" id="GO:0009306">
    <property type="term" value="P:protein secretion"/>
    <property type="evidence" value="ECO:0007669"/>
    <property type="project" value="InterPro"/>
</dbReference>
<dbReference type="InterPro" id="IPR029025">
    <property type="entry name" value="T3SS_substrate_exporter_C"/>
</dbReference>
<dbReference type="SUPFAM" id="SSF160544">
    <property type="entry name" value="EscU C-terminal domain-like"/>
    <property type="match status" value="1"/>
</dbReference>
<organism evidence="3 4">
    <name type="scientific">Trinickia fusca</name>
    <dbReference type="NCBI Taxonomy" id="2419777"/>
    <lineage>
        <taxon>Bacteria</taxon>
        <taxon>Pseudomonadati</taxon>
        <taxon>Pseudomonadota</taxon>
        <taxon>Betaproteobacteria</taxon>
        <taxon>Burkholderiales</taxon>
        <taxon>Burkholderiaceae</taxon>
        <taxon>Trinickia</taxon>
    </lineage>
</organism>
<dbReference type="GO" id="GO:0005886">
    <property type="term" value="C:plasma membrane"/>
    <property type="evidence" value="ECO:0007669"/>
    <property type="project" value="TreeGrafter"/>
</dbReference>